<dbReference type="SUPFAM" id="SSF54637">
    <property type="entry name" value="Thioesterase/thiol ester dehydrase-isomerase"/>
    <property type="match status" value="1"/>
</dbReference>
<proteinExistence type="predicted"/>
<dbReference type="PANTHER" id="PTHR43664:SF1">
    <property type="entry name" value="BETA-METHYLMALYL-COA DEHYDRATASE"/>
    <property type="match status" value="1"/>
</dbReference>
<dbReference type="PANTHER" id="PTHR43664">
    <property type="entry name" value="MONOAMINE OXIDASE-RELATED"/>
    <property type="match status" value="1"/>
</dbReference>
<gene>
    <name evidence="2" type="primary">paaZ_4</name>
    <name evidence="2" type="ORF">OCH7691_03177</name>
</gene>
<dbReference type="Pfam" id="PF01575">
    <property type="entry name" value="MaoC_dehydratas"/>
    <property type="match status" value="1"/>
</dbReference>
<reference evidence="2 3" key="1">
    <citation type="submission" date="2017-03" db="EMBL/GenBank/DDBJ databases">
        <authorList>
            <person name="Afonso C.L."/>
            <person name="Miller P.J."/>
            <person name="Scott M.A."/>
            <person name="Spackman E."/>
            <person name="Goraichik I."/>
            <person name="Dimitrov K.M."/>
            <person name="Suarez D.L."/>
            <person name="Swayne D.E."/>
        </authorList>
    </citation>
    <scope>NUCLEOTIDE SEQUENCE [LARGE SCALE GENOMIC DNA]</scope>
    <source>
        <strain evidence="2 3">CECT 7691</strain>
    </source>
</reference>
<name>A0A1Y5TQ19_9PROT</name>
<sequence>MEPPFDPARHRFAESRWFEDFAIGERFHIPSRTMTEALFAAFQLASGDNDPIHYDRDYCRRKGHPEMLAHGMQVFIQSAAGAGVFPALVADSLVAMLGCSFRTLKPVYVGDTLYPELFVQELTPQNTTGVLTLAATIHNQKGERVLDGEHRYLIRKRAA</sequence>
<dbReference type="InterPro" id="IPR002539">
    <property type="entry name" value="MaoC-like_dom"/>
</dbReference>
<evidence type="ECO:0000313" key="2">
    <source>
        <dbReference type="EMBL" id="SLN69324.1"/>
    </source>
</evidence>
<dbReference type="Gene3D" id="3.10.129.10">
    <property type="entry name" value="Hotdog Thioesterase"/>
    <property type="match status" value="1"/>
</dbReference>
<evidence type="ECO:0000259" key="1">
    <source>
        <dbReference type="Pfam" id="PF01575"/>
    </source>
</evidence>
<feature type="domain" description="MaoC-like" evidence="1">
    <location>
        <begin position="23"/>
        <end position="123"/>
    </location>
</feature>
<evidence type="ECO:0000313" key="3">
    <source>
        <dbReference type="Proteomes" id="UP000193200"/>
    </source>
</evidence>
<dbReference type="InterPro" id="IPR029069">
    <property type="entry name" value="HotDog_dom_sf"/>
</dbReference>
<dbReference type="EMBL" id="FWFR01000003">
    <property type="protein sequence ID" value="SLN69324.1"/>
    <property type="molecule type" value="Genomic_DNA"/>
</dbReference>
<protein>
    <submittedName>
        <fullName evidence="2">Bifunctional protein PaaZ</fullName>
    </submittedName>
</protein>
<dbReference type="InParanoid" id="A0A1Y5TQ19"/>
<dbReference type="OrthoDB" id="9796589at2"/>
<dbReference type="AlphaFoldDB" id="A0A1Y5TQ19"/>
<accession>A0A1Y5TQ19</accession>
<dbReference type="InterPro" id="IPR052342">
    <property type="entry name" value="MCH/BMMD"/>
</dbReference>
<organism evidence="2 3">
    <name type="scientific">Oceanibacterium hippocampi</name>
    <dbReference type="NCBI Taxonomy" id="745714"/>
    <lineage>
        <taxon>Bacteria</taxon>
        <taxon>Pseudomonadati</taxon>
        <taxon>Pseudomonadota</taxon>
        <taxon>Alphaproteobacteria</taxon>
        <taxon>Sneathiellales</taxon>
        <taxon>Sneathiellaceae</taxon>
        <taxon>Oceanibacterium</taxon>
    </lineage>
</organism>
<dbReference type="RefSeq" id="WP_085884547.1">
    <property type="nucleotide sequence ID" value="NZ_FWFR01000003.1"/>
</dbReference>
<keyword evidence="3" id="KW-1185">Reference proteome</keyword>
<dbReference type="Proteomes" id="UP000193200">
    <property type="component" value="Unassembled WGS sequence"/>
</dbReference>